<dbReference type="SUPFAM" id="SSF141868">
    <property type="entry name" value="EAL domain-like"/>
    <property type="match status" value="1"/>
</dbReference>
<dbReference type="SMART" id="SM00267">
    <property type="entry name" value="GGDEF"/>
    <property type="match status" value="1"/>
</dbReference>
<dbReference type="SMART" id="SM00091">
    <property type="entry name" value="PAS"/>
    <property type="match status" value="1"/>
</dbReference>
<evidence type="ECO:0000313" key="7">
    <source>
        <dbReference type="EMBL" id="RMA93125.1"/>
    </source>
</evidence>
<dbReference type="GO" id="GO:0016020">
    <property type="term" value="C:membrane"/>
    <property type="evidence" value="ECO:0007669"/>
    <property type="project" value="InterPro"/>
</dbReference>
<dbReference type="GO" id="GO:0007165">
    <property type="term" value="P:signal transduction"/>
    <property type="evidence" value="ECO:0007669"/>
    <property type="project" value="InterPro"/>
</dbReference>
<dbReference type="Pfam" id="PF00990">
    <property type="entry name" value="GGDEF"/>
    <property type="match status" value="1"/>
</dbReference>
<dbReference type="PROSITE" id="PS50887">
    <property type="entry name" value="GGDEF"/>
    <property type="match status" value="1"/>
</dbReference>
<dbReference type="CDD" id="cd06225">
    <property type="entry name" value="HAMP"/>
    <property type="match status" value="1"/>
</dbReference>
<dbReference type="InterPro" id="IPR035919">
    <property type="entry name" value="EAL_sf"/>
</dbReference>
<dbReference type="InterPro" id="IPR000014">
    <property type="entry name" value="PAS"/>
</dbReference>
<dbReference type="SMART" id="SM00086">
    <property type="entry name" value="PAC"/>
    <property type="match status" value="1"/>
</dbReference>
<evidence type="ECO:0000259" key="5">
    <source>
        <dbReference type="PROSITE" id="PS50885"/>
    </source>
</evidence>
<dbReference type="CDD" id="cd00130">
    <property type="entry name" value="PAS"/>
    <property type="match status" value="1"/>
</dbReference>
<dbReference type="Pfam" id="PF00672">
    <property type="entry name" value="HAMP"/>
    <property type="match status" value="1"/>
</dbReference>
<organism evidence="7 8">
    <name type="scientific">Hydrogenothermus marinus</name>
    <dbReference type="NCBI Taxonomy" id="133270"/>
    <lineage>
        <taxon>Bacteria</taxon>
        <taxon>Pseudomonadati</taxon>
        <taxon>Aquificota</taxon>
        <taxon>Aquificia</taxon>
        <taxon>Aquificales</taxon>
        <taxon>Hydrogenothermaceae</taxon>
        <taxon>Hydrogenothermus</taxon>
    </lineage>
</organism>
<dbReference type="PANTHER" id="PTHR33121:SF71">
    <property type="entry name" value="OXYGEN SENSOR PROTEIN DOSP"/>
    <property type="match status" value="1"/>
</dbReference>
<dbReference type="SUPFAM" id="SSF55073">
    <property type="entry name" value="Nucleotide cyclase"/>
    <property type="match status" value="1"/>
</dbReference>
<proteinExistence type="predicted"/>
<evidence type="ECO:0000259" key="2">
    <source>
        <dbReference type="PROSITE" id="PS50112"/>
    </source>
</evidence>
<evidence type="ECO:0000259" key="3">
    <source>
        <dbReference type="PROSITE" id="PS50113"/>
    </source>
</evidence>
<dbReference type="InterPro" id="IPR000160">
    <property type="entry name" value="GGDEF_dom"/>
</dbReference>
<dbReference type="InterPro" id="IPR000700">
    <property type="entry name" value="PAS-assoc_C"/>
</dbReference>
<keyword evidence="1" id="KW-0812">Transmembrane</keyword>
<dbReference type="Gene3D" id="3.30.450.20">
    <property type="entry name" value="PAS domain"/>
    <property type="match status" value="1"/>
</dbReference>
<dbReference type="Gene3D" id="6.10.340.10">
    <property type="match status" value="1"/>
</dbReference>
<name>A0A3M0BEX0_9AQUI</name>
<dbReference type="GO" id="GO:0071111">
    <property type="term" value="F:cyclic-guanylate-specific phosphodiesterase activity"/>
    <property type="evidence" value="ECO:0007669"/>
    <property type="project" value="InterPro"/>
</dbReference>
<keyword evidence="1" id="KW-1133">Transmembrane helix</keyword>
<keyword evidence="1" id="KW-0472">Membrane</keyword>
<comment type="caution">
    <text evidence="7">The sequence shown here is derived from an EMBL/GenBank/DDBJ whole genome shotgun (WGS) entry which is preliminary data.</text>
</comment>
<dbReference type="NCBIfam" id="TIGR00254">
    <property type="entry name" value="GGDEF"/>
    <property type="match status" value="1"/>
</dbReference>
<feature type="domain" description="PAS" evidence="2">
    <location>
        <begin position="404"/>
        <end position="440"/>
    </location>
</feature>
<evidence type="ECO:0000313" key="8">
    <source>
        <dbReference type="Proteomes" id="UP000280842"/>
    </source>
</evidence>
<evidence type="ECO:0000259" key="6">
    <source>
        <dbReference type="PROSITE" id="PS50887"/>
    </source>
</evidence>
<evidence type="ECO:0000256" key="1">
    <source>
        <dbReference type="SAM" id="Phobius"/>
    </source>
</evidence>
<dbReference type="InterPro" id="IPR043128">
    <property type="entry name" value="Rev_trsase/Diguanyl_cyclase"/>
</dbReference>
<dbReference type="Gene3D" id="3.30.70.270">
    <property type="match status" value="1"/>
</dbReference>
<dbReference type="EMBL" id="REFO01000014">
    <property type="protein sequence ID" value="RMA93125.1"/>
    <property type="molecule type" value="Genomic_DNA"/>
</dbReference>
<feature type="transmembrane region" description="Helical" evidence="1">
    <location>
        <begin position="21"/>
        <end position="41"/>
    </location>
</feature>
<dbReference type="SMART" id="SM00052">
    <property type="entry name" value="EAL"/>
    <property type="match status" value="1"/>
</dbReference>
<dbReference type="NCBIfam" id="TIGR00229">
    <property type="entry name" value="sensory_box"/>
    <property type="match status" value="1"/>
</dbReference>
<dbReference type="SMART" id="SM00304">
    <property type="entry name" value="HAMP"/>
    <property type="match status" value="1"/>
</dbReference>
<reference evidence="7 8" key="1">
    <citation type="submission" date="2018-10" db="EMBL/GenBank/DDBJ databases">
        <title>Genomic Encyclopedia of Archaeal and Bacterial Type Strains, Phase II (KMG-II): from individual species to whole genera.</title>
        <authorList>
            <person name="Goeker M."/>
        </authorList>
    </citation>
    <scope>NUCLEOTIDE SEQUENCE [LARGE SCALE GENOMIC DNA]</scope>
    <source>
        <strain evidence="7 8">VM1</strain>
    </source>
</reference>
<sequence length="929" mass="109700">MDRLIKPAESFFRKLKFKHKILVMFLIGGLIPYLIFSYPIYKNFYEELTIIQKEKKALKVSSKIFDLLKLFQEHRGLMYRYLKGEKSLKKDILIKEKNIDKLFSDLENYKHIINITFLKREWLKIKSIKNTKQNFLAHTKLIKTIINLLENLAINYDLYVHRGKNIVEDNILVALFDTIPNINETIREISVYLTEFLSEKNINPEDKRIIQNLISVLKFNLQKLDLSFKYYFKQDKNNTLKNEYKSIKKDIENYINYVQNIINQKEYEEPEKFFEDSRKIISKIDSFRKNLLQKINVSIQERENELYTEIYLLIFGLIALLLIVSYLSTGFYYSIEKPLVKIERAIQRLRNQDYTEYLTINTEDEFKKIAETFNIMQDEIKKYISFLKGYQIALDSATLVSKSDIKGNITYANKAFLEITGYKLEEVLGKPHNIFRHPDEPKEKFEDMWKTILSKKVWKGILKIKTKDGRTLVMKMSIVPILDEKGNIEEFVAVRVDITDLIEAQEKLRRMLYFDNLTSLPNRTKLIEDIRKKQPYAIVIFNIDDFRELNDIYGFEAGNYILKEMSKILKGFEKEYIKLYKFPSDEFTFVFFSKKDKNEIKDFVLSIIFNIENRAFNYEGFDINILLRAGIALINGNYEVIEKAILDTEAAVKKVKETNFKYLFYDESKSAKQEYVNTLKWISKIKNAIANDRIVPYFQPIYNNKTKKIEKYEALVRLIDEDGKVVSPYYFLDIAKRAKLYPQITKIMIEKSLKVFENREEEISLNISTLDLLDSEIYKFIKNKIKEYNIKSSNSVVLEITESEEIESYNLVADFIKDIKEYNVKISIDDFGTGYSNFVYILNIGVDYLKIDGSLIKNILTDDKSLTLVKAIVHFTKELGIKTIAEFVSDENIQRKIEEIGIDYSQGYYIREPIPAEKLPLIDNKNLEE</sequence>
<feature type="domain" description="GGDEF" evidence="6">
    <location>
        <begin position="534"/>
        <end position="667"/>
    </location>
</feature>
<dbReference type="InterPro" id="IPR029787">
    <property type="entry name" value="Nucleotide_cyclase"/>
</dbReference>
<dbReference type="CDD" id="cd01948">
    <property type="entry name" value="EAL"/>
    <property type="match status" value="1"/>
</dbReference>
<dbReference type="Pfam" id="PF00563">
    <property type="entry name" value="EAL"/>
    <property type="match status" value="1"/>
</dbReference>
<dbReference type="CDD" id="cd01949">
    <property type="entry name" value="GGDEF"/>
    <property type="match status" value="1"/>
</dbReference>
<dbReference type="SUPFAM" id="SSF158472">
    <property type="entry name" value="HAMP domain-like"/>
    <property type="match status" value="1"/>
</dbReference>
<dbReference type="InterPro" id="IPR001610">
    <property type="entry name" value="PAC"/>
</dbReference>
<feature type="domain" description="HAMP" evidence="5">
    <location>
        <begin position="333"/>
        <end position="385"/>
    </location>
</feature>
<dbReference type="InterPro" id="IPR050706">
    <property type="entry name" value="Cyclic-di-GMP_PDE-like"/>
</dbReference>
<evidence type="ECO:0000259" key="4">
    <source>
        <dbReference type="PROSITE" id="PS50883"/>
    </source>
</evidence>
<dbReference type="InterPro" id="IPR001633">
    <property type="entry name" value="EAL_dom"/>
</dbReference>
<feature type="domain" description="EAL" evidence="4">
    <location>
        <begin position="678"/>
        <end position="927"/>
    </location>
</feature>
<dbReference type="Gene3D" id="3.20.20.450">
    <property type="entry name" value="EAL domain"/>
    <property type="match status" value="1"/>
</dbReference>
<dbReference type="RefSeq" id="WP_121923564.1">
    <property type="nucleotide sequence ID" value="NZ_REFO01000014.1"/>
</dbReference>
<dbReference type="SUPFAM" id="SSF55785">
    <property type="entry name" value="PYP-like sensor domain (PAS domain)"/>
    <property type="match status" value="1"/>
</dbReference>
<dbReference type="InterPro" id="IPR035965">
    <property type="entry name" value="PAS-like_dom_sf"/>
</dbReference>
<dbReference type="Proteomes" id="UP000280842">
    <property type="component" value="Unassembled WGS sequence"/>
</dbReference>
<dbReference type="AlphaFoldDB" id="A0A3M0BEX0"/>
<dbReference type="OrthoDB" id="7057390at2"/>
<dbReference type="PROSITE" id="PS50113">
    <property type="entry name" value="PAC"/>
    <property type="match status" value="1"/>
</dbReference>
<dbReference type="InterPro" id="IPR003660">
    <property type="entry name" value="HAMP_dom"/>
</dbReference>
<keyword evidence="8" id="KW-1185">Reference proteome</keyword>
<dbReference type="PROSITE" id="PS50883">
    <property type="entry name" value="EAL"/>
    <property type="match status" value="1"/>
</dbReference>
<dbReference type="PROSITE" id="PS50112">
    <property type="entry name" value="PAS"/>
    <property type="match status" value="1"/>
</dbReference>
<feature type="domain" description="PAC" evidence="3">
    <location>
        <begin position="458"/>
        <end position="510"/>
    </location>
</feature>
<accession>A0A3M0BEX0</accession>
<dbReference type="Pfam" id="PF13426">
    <property type="entry name" value="PAS_9"/>
    <property type="match status" value="1"/>
</dbReference>
<gene>
    <name evidence="7" type="ORF">CLV39_1457</name>
</gene>
<dbReference type="PANTHER" id="PTHR33121">
    <property type="entry name" value="CYCLIC DI-GMP PHOSPHODIESTERASE PDEF"/>
    <property type="match status" value="1"/>
</dbReference>
<protein>
    <submittedName>
        <fullName evidence="7">PAS domain S-box-containing protein/diguanylate cyclase (GGDEF)-like protein</fullName>
    </submittedName>
</protein>
<dbReference type="PROSITE" id="PS50885">
    <property type="entry name" value="HAMP"/>
    <property type="match status" value="1"/>
</dbReference>